<keyword evidence="3" id="KW-1185">Reference proteome</keyword>
<reference evidence="2 3" key="1">
    <citation type="submission" date="2019-05" db="EMBL/GenBank/DDBJ databases">
        <title>Hymenobacter edaphi sp. nov., isolated from abandoned arsenic-contaminated farmland soil.</title>
        <authorList>
            <person name="Nie L."/>
        </authorList>
    </citation>
    <scope>NUCLEOTIDE SEQUENCE [LARGE SCALE GENOMIC DNA]</scope>
    <source>
        <strain evidence="2 3">1-3-3-8</strain>
    </source>
</reference>
<evidence type="ECO:0000256" key="1">
    <source>
        <dbReference type="SAM" id="MobiDB-lite"/>
    </source>
</evidence>
<gene>
    <name evidence="2" type="ORF">FDY95_21035</name>
</gene>
<organism evidence="2 3">
    <name type="scientific">Hymenobacter jeollabukensis</name>
    <dbReference type="NCBI Taxonomy" id="2025313"/>
    <lineage>
        <taxon>Bacteria</taxon>
        <taxon>Pseudomonadati</taxon>
        <taxon>Bacteroidota</taxon>
        <taxon>Cytophagia</taxon>
        <taxon>Cytophagales</taxon>
        <taxon>Hymenobacteraceae</taxon>
        <taxon>Hymenobacter</taxon>
    </lineage>
</organism>
<comment type="caution">
    <text evidence="2">The sequence shown here is derived from an EMBL/GenBank/DDBJ whole genome shotgun (WGS) entry which is preliminary data.</text>
</comment>
<dbReference type="EMBL" id="VAJM01000014">
    <property type="protein sequence ID" value="TLM89057.1"/>
    <property type="molecule type" value="Genomic_DNA"/>
</dbReference>
<accession>A0A5R8WJD2</accession>
<evidence type="ECO:0008006" key="4">
    <source>
        <dbReference type="Google" id="ProtNLM"/>
    </source>
</evidence>
<evidence type="ECO:0000313" key="3">
    <source>
        <dbReference type="Proteomes" id="UP000305517"/>
    </source>
</evidence>
<feature type="region of interest" description="Disordered" evidence="1">
    <location>
        <begin position="403"/>
        <end position="422"/>
    </location>
</feature>
<proteinExistence type="predicted"/>
<feature type="compositionally biased region" description="Low complexity" evidence="1">
    <location>
        <begin position="490"/>
        <end position="502"/>
    </location>
</feature>
<evidence type="ECO:0000313" key="2">
    <source>
        <dbReference type="EMBL" id="TLM89057.1"/>
    </source>
</evidence>
<dbReference type="AlphaFoldDB" id="A0A5R8WJD2"/>
<name>A0A5R8WJD2_9BACT</name>
<dbReference type="Proteomes" id="UP000305517">
    <property type="component" value="Unassembled WGS sequence"/>
</dbReference>
<dbReference type="RefSeq" id="WP_138080683.1">
    <property type="nucleotide sequence ID" value="NZ_VAJM01000014.1"/>
</dbReference>
<feature type="region of interest" description="Disordered" evidence="1">
    <location>
        <begin position="480"/>
        <end position="502"/>
    </location>
</feature>
<dbReference type="OrthoDB" id="280897at2"/>
<sequence length="502" mass="54075">MKITPYLIGGAFAGVAALVASQMRPAAPAQASAPVSAAPSPYQLPSDNFVANQGSVDAFAWQEFIALNWAASSYPGRPDTTQQFSSFGTPGDFGPGVWGTYKDVSEVFASTPPGPWQAGLQKLASQNVTKRFSMISKVDKRLQPGSRAGLLRSANLSAADKAQEEIIQAQGNWLTDQLGNLIWYEVRLNEDEFKYITTNKLYDADAQVAFAQKQGIWLPDGTNQYGPSGAVEVKAAWRVIPTAQLAQYQGRYKIVKGLIPQQVVVTASKTTFGDYQPAYLGLVGLHIIRKTPNFPQFTWATFEHVDLAPTEGQPVDPQTNYLLFNKNCPNQCGVNNPKGCLANQSPQPGVDSLTTPVQALRCKTGIPDDNAVAAVNQSYQQKIKAANPASVFQYYRLVSTQWPSSPASDPTGAAPRPTPLPTGGIKPTVLGNLASETYALQQGCMSCHQYGNSLAKSSTGKTLASDYSFVFGLAQKMSVPKSAPPKIKTRQPQVRPARVPRG</sequence>
<protein>
    <recommendedName>
        <fullName evidence="4">Cytochrome c family protein</fullName>
    </recommendedName>
</protein>